<dbReference type="PANTHER" id="PTHR11749">
    <property type="entry name" value="RIBULOSE-5-PHOSPHATE-3-EPIMERASE"/>
    <property type="match status" value="1"/>
</dbReference>
<dbReference type="GO" id="GO:0046872">
    <property type="term" value="F:metal ion binding"/>
    <property type="evidence" value="ECO:0007669"/>
    <property type="project" value="UniProtKB-KW"/>
</dbReference>
<keyword evidence="9" id="KW-0413">Isomerase</keyword>
<evidence type="ECO:0000256" key="3">
    <source>
        <dbReference type="ARBA" id="ARBA00001954"/>
    </source>
</evidence>
<dbReference type="EMBL" id="JAEQMG010000072">
    <property type="protein sequence ID" value="MBK6088664.1"/>
    <property type="molecule type" value="Genomic_DNA"/>
</dbReference>
<dbReference type="Gene3D" id="3.20.20.70">
    <property type="entry name" value="Aldolase class I"/>
    <property type="match status" value="1"/>
</dbReference>
<dbReference type="GO" id="GO:0016857">
    <property type="term" value="F:racemase and epimerase activity, acting on carbohydrates and derivatives"/>
    <property type="evidence" value="ECO:0007669"/>
    <property type="project" value="InterPro"/>
</dbReference>
<dbReference type="Pfam" id="PF00834">
    <property type="entry name" value="Ribul_P_3_epim"/>
    <property type="match status" value="1"/>
</dbReference>
<dbReference type="GO" id="GO:0005975">
    <property type="term" value="P:carbohydrate metabolic process"/>
    <property type="evidence" value="ECO:0007669"/>
    <property type="project" value="InterPro"/>
</dbReference>
<evidence type="ECO:0000256" key="9">
    <source>
        <dbReference type="ARBA" id="ARBA00023235"/>
    </source>
</evidence>
<keyword evidence="10" id="KW-0119">Carbohydrate metabolism</keyword>
<evidence type="ECO:0000256" key="5">
    <source>
        <dbReference type="ARBA" id="ARBA00022723"/>
    </source>
</evidence>
<accession>A0A934U345</accession>
<keyword evidence="5" id="KW-0479">Metal-binding</keyword>
<dbReference type="InterPro" id="IPR013785">
    <property type="entry name" value="Aldolase_TIM"/>
</dbReference>
<evidence type="ECO:0000256" key="2">
    <source>
        <dbReference type="ARBA" id="ARBA00001947"/>
    </source>
</evidence>
<dbReference type="CDD" id="cd00429">
    <property type="entry name" value="RPE"/>
    <property type="match status" value="1"/>
</dbReference>
<sequence length="221" mass="24548">MNGMLSPSLMCADALNLQSEIEALDKLGVEYIHLDFMDNHFVPNITLSADLIKAVKSVLVNMKRDIHIMAYQPEQFFDRMDIGQGDIVAVHYEACDNLHEVITDIRQRGASPFVAISPDTKPEVLEDFLDEIDGVLLMTVYPGFAGRPIVEGSFDKIKAVRKLLDSRREGILLEVDGHVSWDLCAEMRACGGDMFVAGSSSLYQKGLDLAEAVERMRALIS</sequence>
<dbReference type="NCBIfam" id="NF004076">
    <property type="entry name" value="PRK05581.1-4"/>
    <property type="match status" value="1"/>
</dbReference>
<dbReference type="AlphaFoldDB" id="A0A934U345"/>
<dbReference type="InterPro" id="IPR011060">
    <property type="entry name" value="RibuloseP-bd_barrel"/>
</dbReference>
<comment type="caution">
    <text evidence="11">The sequence shown here is derived from an EMBL/GenBank/DDBJ whole genome shotgun (WGS) entry which is preliminary data.</text>
</comment>
<comment type="cofactor">
    <cofactor evidence="1">
        <name>Mn(2+)</name>
        <dbReference type="ChEBI" id="CHEBI:29035"/>
    </cofactor>
</comment>
<dbReference type="Proteomes" id="UP000633365">
    <property type="component" value="Unassembled WGS sequence"/>
</dbReference>
<evidence type="ECO:0000313" key="11">
    <source>
        <dbReference type="EMBL" id="MBK6088664.1"/>
    </source>
</evidence>
<dbReference type="RefSeq" id="WP_186833099.1">
    <property type="nucleotide sequence ID" value="NZ_JAEQMG010000072.1"/>
</dbReference>
<dbReference type="GO" id="GO:0006163">
    <property type="term" value="P:purine nucleotide metabolic process"/>
    <property type="evidence" value="ECO:0007669"/>
    <property type="project" value="UniProtKB-ARBA"/>
</dbReference>
<evidence type="ECO:0000256" key="1">
    <source>
        <dbReference type="ARBA" id="ARBA00001936"/>
    </source>
</evidence>
<evidence type="ECO:0000256" key="6">
    <source>
        <dbReference type="ARBA" id="ARBA00022833"/>
    </source>
</evidence>
<dbReference type="SUPFAM" id="SSF51366">
    <property type="entry name" value="Ribulose-phoshate binding barrel"/>
    <property type="match status" value="1"/>
</dbReference>
<evidence type="ECO:0000313" key="12">
    <source>
        <dbReference type="Proteomes" id="UP000633365"/>
    </source>
</evidence>
<evidence type="ECO:0000256" key="4">
    <source>
        <dbReference type="ARBA" id="ARBA00011738"/>
    </source>
</evidence>
<comment type="cofactor">
    <cofactor evidence="2">
        <name>Zn(2+)</name>
        <dbReference type="ChEBI" id="CHEBI:29105"/>
    </cofactor>
</comment>
<keyword evidence="8" id="KW-0464">Manganese</keyword>
<name>A0A934U345_9FIRM</name>
<comment type="subunit">
    <text evidence="4">Homodimer.</text>
</comment>
<gene>
    <name evidence="11" type="ORF">JKK62_08370</name>
</gene>
<evidence type="ECO:0000256" key="8">
    <source>
        <dbReference type="ARBA" id="ARBA00023211"/>
    </source>
</evidence>
<keyword evidence="6" id="KW-0862">Zinc</keyword>
<keyword evidence="7" id="KW-0408">Iron</keyword>
<reference evidence="11" key="1">
    <citation type="submission" date="2021-01" db="EMBL/GenBank/DDBJ databases">
        <title>Genome public.</title>
        <authorList>
            <person name="Liu C."/>
            <person name="Sun Q."/>
        </authorList>
    </citation>
    <scope>NUCLEOTIDE SEQUENCE</scope>
    <source>
        <strain evidence="11">M6</strain>
    </source>
</reference>
<organism evidence="11 12">
    <name type="scientific">Ruminococcus difficilis</name>
    <dbReference type="NCBI Taxonomy" id="2763069"/>
    <lineage>
        <taxon>Bacteria</taxon>
        <taxon>Bacillati</taxon>
        <taxon>Bacillota</taxon>
        <taxon>Clostridia</taxon>
        <taxon>Eubacteriales</taxon>
        <taxon>Oscillospiraceae</taxon>
        <taxon>Ruminococcus</taxon>
    </lineage>
</organism>
<dbReference type="GO" id="GO:0046496">
    <property type="term" value="P:nicotinamide nucleotide metabolic process"/>
    <property type="evidence" value="ECO:0007669"/>
    <property type="project" value="UniProtKB-ARBA"/>
</dbReference>
<protein>
    <submittedName>
        <fullName evidence="11">Ribulose-phosphate 3-epimerase</fullName>
    </submittedName>
</protein>
<dbReference type="FunFam" id="3.20.20.70:FF:000191">
    <property type="entry name" value="ribulose-phosphate 3-epimerase isoform X2"/>
    <property type="match status" value="1"/>
</dbReference>
<evidence type="ECO:0000256" key="10">
    <source>
        <dbReference type="ARBA" id="ARBA00023277"/>
    </source>
</evidence>
<evidence type="ECO:0000256" key="7">
    <source>
        <dbReference type="ARBA" id="ARBA00023004"/>
    </source>
</evidence>
<proteinExistence type="predicted"/>
<dbReference type="GO" id="GO:1901135">
    <property type="term" value="P:carbohydrate derivative metabolic process"/>
    <property type="evidence" value="ECO:0007669"/>
    <property type="project" value="UniProtKB-ARBA"/>
</dbReference>
<keyword evidence="12" id="KW-1185">Reference proteome</keyword>
<dbReference type="InterPro" id="IPR000056">
    <property type="entry name" value="Ribul_P_3_epim-like"/>
</dbReference>
<dbReference type="GO" id="GO:0006091">
    <property type="term" value="P:generation of precursor metabolites and energy"/>
    <property type="evidence" value="ECO:0007669"/>
    <property type="project" value="UniProtKB-ARBA"/>
</dbReference>
<comment type="cofactor">
    <cofactor evidence="3">
        <name>Fe(2+)</name>
        <dbReference type="ChEBI" id="CHEBI:29033"/>
    </cofactor>
</comment>